<evidence type="ECO:0000256" key="1">
    <source>
        <dbReference type="SAM" id="MobiDB-lite"/>
    </source>
</evidence>
<reference evidence="2" key="1">
    <citation type="submission" date="2020-03" db="EMBL/GenBank/DDBJ databases">
        <authorList>
            <person name="Weist P."/>
        </authorList>
    </citation>
    <scope>NUCLEOTIDE SEQUENCE</scope>
</reference>
<organism evidence="2 3">
    <name type="scientific">Pleuronectes platessa</name>
    <name type="common">European plaice</name>
    <dbReference type="NCBI Taxonomy" id="8262"/>
    <lineage>
        <taxon>Eukaryota</taxon>
        <taxon>Metazoa</taxon>
        <taxon>Chordata</taxon>
        <taxon>Craniata</taxon>
        <taxon>Vertebrata</taxon>
        <taxon>Euteleostomi</taxon>
        <taxon>Actinopterygii</taxon>
        <taxon>Neopterygii</taxon>
        <taxon>Teleostei</taxon>
        <taxon>Neoteleostei</taxon>
        <taxon>Acanthomorphata</taxon>
        <taxon>Carangaria</taxon>
        <taxon>Pleuronectiformes</taxon>
        <taxon>Pleuronectoidei</taxon>
        <taxon>Pleuronectidae</taxon>
        <taxon>Pleuronectes</taxon>
    </lineage>
</organism>
<feature type="region of interest" description="Disordered" evidence="1">
    <location>
        <begin position="166"/>
        <end position="193"/>
    </location>
</feature>
<gene>
    <name evidence="2" type="ORF">PLEPLA_LOCUS10019</name>
</gene>
<proteinExistence type="predicted"/>
<accession>A0A9N7Y8C8</accession>
<evidence type="ECO:0000313" key="2">
    <source>
        <dbReference type="EMBL" id="CAB1422130.1"/>
    </source>
</evidence>
<protein>
    <submittedName>
        <fullName evidence="2">Uncharacterized protein</fullName>
    </submittedName>
</protein>
<name>A0A9N7Y8C8_PLEPL</name>
<dbReference type="AlphaFoldDB" id="A0A9N7Y8C8"/>
<sequence length="193" mass="21330">MSRSSEQDHERTDQTLDLLGCSVGGLVLLFPRSFSPPPLNSRLIAAQDNDRVRNAASFIRQHQLSLHRLRRRHQLSLHRLRRRQSTRTDVANQPGFKRERSQAGMCLEEPADSSETYSVTQLNPLVTQTGGLSLTYINMCKGTNEDHINEGEAPCGFTVSDAHSSRSVQLREGGGLKGAETYVSSSEGGGRPQ</sequence>
<keyword evidence="3" id="KW-1185">Reference proteome</keyword>
<comment type="caution">
    <text evidence="2">The sequence shown here is derived from an EMBL/GenBank/DDBJ whole genome shotgun (WGS) entry which is preliminary data.</text>
</comment>
<evidence type="ECO:0000313" key="3">
    <source>
        <dbReference type="Proteomes" id="UP001153269"/>
    </source>
</evidence>
<dbReference type="Proteomes" id="UP001153269">
    <property type="component" value="Unassembled WGS sequence"/>
</dbReference>
<dbReference type="EMBL" id="CADEAL010000563">
    <property type="protein sequence ID" value="CAB1422130.1"/>
    <property type="molecule type" value="Genomic_DNA"/>
</dbReference>